<dbReference type="GO" id="GO:0008270">
    <property type="term" value="F:zinc ion binding"/>
    <property type="evidence" value="ECO:0007669"/>
    <property type="project" value="TreeGrafter"/>
</dbReference>
<evidence type="ECO:0000256" key="2">
    <source>
        <dbReference type="ARBA" id="ARBA00022723"/>
    </source>
</evidence>
<sequence length="138" mass="15767">MLYMTKSDYEKILAHCKEGLPNESCGLIGGVREGDKKYIRKVYLLTNIDASNEHFSMDPREQLAAVKDMRANGYELLGNFHSHPESPSRPSEEDKRLAYDSKVNYLILSLMEIDNPVLKAFNIDEEKNVTIEELVIES</sequence>
<dbReference type="InterPro" id="IPR037518">
    <property type="entry name" value="MPN"/>
</dbReference>
<dbReference type="AlphaFoldDB" id="A0A173YK28"/>
<keyword evidence="2" id="KW-0479">Metal-binding</keyword>
<dbReference type="InterPro" id="IPR051929">
    <property type="entry name" value="VirAsm_ModProt"/>
</dbReference>
<keyword evidence="4" id="KW-0862">Zinc</keyword>
<keyword evidence="5" id="KW-0482">Metalloprotease</keyword>
<dbReference type="Proteomes" id="UP000283295">
    <property type="component" value="Unassembled WGS sequence"/>
</dbReference>
<gene>
    <name evidence="6" type="ORF">DWX94_11065</name>
</gene>
<dbReference type="Pfam" id="PF14464">
    <property type="entry name" value="Prok-JAB"/>
    <property type="match status" value="1"/>
</dbReference>
<evidence type="ECO:0000313" key="6">
    <source>
        <dbReference type="EMBL" id="RGS39414.1"/>
    </source>
</evidence>
<evidence type="ECO:0000256" key="1">
    <source>
        <dbReference type="ARBA" id="ARBA00022670"/>
    </source>
</evidence>
<evidence type="ECO:0000256" key="3">
    <source>
        <dbReference type="ARBA" id="ARBA00022801"/>
    </source>
</evidence>
<dbReference type="GO" id="GO:0008235">
    <property type="term" value="F:metalloexopeptidase activity"/>
    <property type="evidence" value="ECO:0007669"/>
    <property type="project" value="TreeGrafter"/>
</dbReference>
<evidence type="ECO:0000256" key="4">
    <source>
        <dbReference type="ARBA" id="ARBA00022833"/>
    </source>
</evidence>
<dbReference type="FunFam" id="3.40.140.10:FF:000085">
    <property type="entry name" value="Mov34/MPN/PAD-1 family protein"/>
    <property type="match status" value="1"/>
</dbReference>
<proteinExistence type="predicted"/>
<dbReference type="InterPro" id="IPR028090">
    <property type="entry name" value="JAB_dom_prok"/>
</dbReference>
<name>A0A173YK28_9FIRM</name>
<reference evidence="6 7" key="1">
    <citation type="submission" date="2018-08" db="EMBL/GenBank/DDBJ databases">
        <title>A genome reference for cultivated species of the human gut microbiota.</title>
        <authorList>
            <person name="Zou Y."/>
            <person name="Xue W."/>
            <person name="Luo G."/>
        </authorList>
    </citation>
    <scope>NUCLEOTIDE SEQUENCE [LARGE SCALE GENOMIC DNA]</scope>
    <source>
        <strain evidence="6 7">AF22-21</strain>
    </source>
</reference>
<dbReference type="SMART" id="SM00232">
    <property type="entry name" value="JAB_MPN"/>
    <property type="match status" value="1"/>
</dbReference>
<dbReference type="PANTHER" id="PTHR34858">
    <property type="entry name" value="CYSO-CYSTEINE PEPTIDASE"/>
    <property type="match status" value="1"/>
</dbReference>
<dbReference type="GO" id="GO:0006508">
    <property type="term" value="P:proteolysis"/>
    <property type="evidence" value="ECO:0007669"/>
    <property type="project" value="UniProtKB-KW"/>
</dbReference>
<dbReference type="SUPFAM" id="SSF102712">
    <property type="entry name" value="JAB1/MPN domain"/>
    <property type="match status" value="1"/>
</dbReference>
<keyword evidence="1" id="KW-0645">Protease</keyword>
<dbReference type="CDD" id="cd08070">
    <property type="entry name" value="MPN_like"/>
    <property type="match status" value="1"/>
</dbReference>
<keyword evidence="3" id="KW-0378">Hydrolase</keyword>
<dbReference type="InterPro" id="IPR000555">
    <property type="entry name" value="JAMM/MPN+_dom"/>
</dbReference>
<dbReference type="PANTHER" id="PTHR34858:SF1">
    <property type="entry name" value="CYSO-CYSTEINE PEPTIDASE"/>
    <property type="match status" value="1"/>
</dbReference>
<protein>
    <submittedName>
        <fullName evidence="6">Uncharacterized protein</fullName>
    </submittedName>
</protein>
<dbReference type="RefSeq" id="WP_004851714.1">
    <property type="nucleotide sequence ID" value="NZ_CABIWG010000003.1"/>
</dbReference>
<evidence type="ECO:0000256" key="5">
    <source>
        <dbReference type="ARBA" id="ARBA00023049"/>
    </source>
</evidence>
<dbReference type="OrthoDB" id="9802958at2"/>
<dbReference type="Gene3D" id="3.40.140.10">
    <property type="entry name" value="Cytidine Deaminase, domain 2"/>
    <property type="match status" value="1"/>
</dbReference>
<dbReference type="GeneID" id="92831248"/>
<evidence type="ECO:0000313" key="7">
    <source>
        <dbReference type="Proteomes" id="UP000283295"/>
    </source>
</evidence>
<dbReference type="EMBL" id="QRVK01000033">
    <property type="protein sequence ID" value="RGS39414.1"/>
    <property type="molecule type" value="Genomic_DNA"/>
</dbReference>
<accession>A0A173YK28</accession>
<dbReference type="PROSITE" id="PS50249">
    <property type="entry name" value="MPN"/>
    <property type="match status" value="1"/>
</dbReference>
<organism evidence="6 7">
    <name type="scientific">Coprococcus eutactus</name>
    <dbReference type="NCBI Taxonomy" id="33043"/>
    <lineage>
        <taxon>Bacteria</taxon>
        <taxon>Bacillati</taxon>
        <taxon>Bacillota</taxon>
        <taxon>Clostridia</taxon>
        <taxon>Lachnospirales</taxon>
        <taxon>Lachnospiraceae</taxon>
        <taxon>Coprococcus</taxon>
    </lineage>
</organism>
<comment type="caution">
    <text evidence="6">The sequence shown here is derived from an EMBL/GenBank/DDBJ whole genome shotgun (WGS) entry which is preliminary data.</text>
</comment>